<proteinExistence type="inferred from homology"/>
<dbReference type="AlphaFoldDB" id="A0A071MHZ4"/>
<evidence type="ECO:0000256" key="1">
    <source>
        <dbReference type="ARBA" id="ARBA00004236"/>
    </source>
</evidence>
<accession>A0A071MHZ4</accession>
<feature type="transmembrane region" description="Helical" evidence="7">
    <location>
        <begin position="26"/>
        <end position="45"/>
    </location>
</feature>
<sequence length="456" mass="47373">MDNEQKPTPPSKDPASPAARRPRRTLMIGTLAVVVIGGLLWWHPWNRTPAAGSAAQTAGASAGGGAGGHRGRGGPAAMANVPQPVQVATATQGEMPIVLSALGTVTPLANVTVKTQLSGYLQSVSFQEGQIVKKGDVLAQVDPRPYQVALENAEGTFARDSALLATARLDLKRYQTLLSQDSIASQTVDTQASLVKQYEGAVKTDQAAIDSAKLNLTYARITAPVSGRVGLRQVDPGNYVTPGDTNGIVVITQLQPMSVIFTTSEDNLPQILKQVNAGQKLSVTAYNRNNTVPLETGSLATLDNQIDTSTGTVKLRANFDNKEGMLFPNQFVNTRLLVDVLRNATIVPTSAVLTGSIGQFVYVVKPDNTVTVRKVTIGPVDGERTSIVSGVALGERVVTDGSDRLREGSKISIPADKPKGASGTRGAGAASGASAASGAAGHHGGHKHGASQAAAQ</sequence>
<reference evidence="12" key="1">
    <citation type="submission" date="2014-04" db="EMBL/GenBank/DDBJ databases">
        <title>In planta biocontrol of soil-borne Fusarium wilt of banana through a plant endophytic bacterium, Burkholderia cenocepacia 869T2.</title>
        <authorList>
            <person name="Ho Y.-N."/>
            <person name="Chiang H.-M."/>
            <person name="Chao C.-P."/>
            <person name="Su C.-C."/>
            <person name="Hsu H.-F."/>
            <person name="Guo C.-T."/>
            <person name="Hsieh J.-L."/>
            <person name="Huang C.-C."/>
        </authorList>
    </citation>
    <scope>NUCLEOTIDE SEQUENCE [LARGE SCALE GENOMIC DNA]</scope>
    <source>
        <strain evidence="12">869T2</strain>
    </source>
</reference>
<dbReference type="Pfam" id="PF25917">
    <property type="entry name" value="BSH_RND"/>
    <property type="match status" value="1"/>
</dbReference>
<feature type="region of interest" description="Disordered" evidence="6">
    <location>
        <begin position="1"/>
        <end position="22"/>
    </location>
</feature>
<dbReference type="NCBIfam" id="NF008589">
    <property type="entry name" value="PRK11556.1"/>
    <property type="match status" value="1"/>
</dbReference>
<dbReference type="Gene3D" id="2.40.50.100">
    <property type="match status" value="1"/>
</dbReference>
<dbReference type="OrthoDB" id="9783047at2"/>
<evidence type="ECO:0000259" key="11">
    <source>
        <dbReference type="Pfam" id="PF25989"/>
    </source>
</evidence>
<gene>
    <name evidence="12" type="ORF">DT99_05550</name>
</gene>
<protein>
    <submittedName>
        <fullName evidence="12">RND transporter MFP subunit</fullName>
    </submittedName>
</protein>
<evidence type="ECO:0000259" key="8">
    <source>
        <dbReference type="Pfam" id="PF25876"/>
    </source>
</evidence>
<dbReference type="GO" id="GO:1990281">
    <property type="term" value="C:efflux pump complex"/>
    <property type="evidence" value="ECO:0007669"/>
    <property type="project" value="TreeGrafter"/>
</dbReference>
<comment type="caution">
    <text evidence="12">The sequence shown here is derived from an EMBL/GenBank/DDBJ whole genome shotgun (WGS) entry which is preliminary data.</text>
</comment>
<dbReference type="Gene3D" id="2.40.30.170">
    <property type="match status" value="1"/>
</dbReference>
<dbReference type="InterPro" id="IPR058625">
    <property type="entry name" value="MdtA-like_BSH"/>
</dbReference>
<dbReference type="EMBL" id="JJOA01000005">
    <property type="protein sequence ID" value="KEA60504.1"/>
    <property type="molecule type" value="Genomic_DNA"/>
</dbReference>
<dbReference type="Gene3D" id="2.40.420.20">
    <property type="match status" value="1"/>
</dbReference>
<dbReference type="Pfam" id="PF25944">
    <property type="entry name" value="Beta-barrel_RND"/>
    <property type="match status" value="1"/>
</dbReference>
<keyword evidence="7" id="KW-1133">Transmembrane helix</keyword>
<evidence type="ECO:0000256" key="4">
    <source>
        <dbReference type="ARBA" id="ARBA00022519"/>
    </source>
</evidence>
<name>A0A071MHZ4_9BURK</name>
<feature type="compositionally biased region" description="Low complexity" evidence="6">
    <location>
        <begin position="50"/>
        <end position="60"/>
    </location>
</feature>
<keyword evidence="5 7" id="KW-0472">Membrane</keyword>
<evidence type="ECO:0000256" key="2">
    <source>
        <dbReference type="ARBA" id="ARBA00009477"/>
    </source>
</evidence>
<dbReference type="InterPro" id="IPR058637">
    <property type="entry name" value="YknX-like_C"/>
</dbReference>
<evidence type="ECO:0000256" key="3">
    <source>
        <dbReference type="ARBA" id="ARBA00022475"/>
    </source>
</evidence>
<dbReference type="NCBIfam" id="TIGR01730">
    <property type="entry name" value="RND_mfp"/>
    <property type="match status" value="1"/>
</dbReference>
<dbReference type="PANTHER" id="PTHR30469:SF12">
    <property type="entry name" value="MULTIDRUG RESISTANCE PROTEIN MDTA"/>
    <property type="match status" value="1"/>
</dbReference>
<dbReference type="PANTHER" id="PTHR30469">
    <property type="entry name" value="MULTIDRUG RESISTANCE PROTEIN MDTA"/>
    <property type="match status" value="1"/>
</dbReference>
<dbReference type="Pfam" id="PF25876">
    <property type="entry name" value="HH_MFP_RND"/>
    <property type="match status" value="1"/>
</dbReference>
<dbReference type="InterPro" id="IPR058624">
    <property type="entry name" value="MdtA-like_HH"/>
</dbReference>
<feature type="compositionally biased region" description="Low complexity" evidence="6">
    <location>
        <begin position="420"/>
        <end position="440"/>
    </location>
</feature>
<keyword evidence="7" id="KW-0812">Transmembrane</keyword>
<evidence type="ECO:0000259" key="9">
    <source>
        <dbReference type="Pfam" id="PF25917"/>
    </source>
</evidence>
<feature type="domain" description="Multidrug resistance protein MdtA-like alpha-helical hairpin" evidence="8">
    <location>
        <begin position="150"/>
        <end position="219"/>
    </location>
</feature>
<dbReference type="SUPFAM" id="SSF111369">
    <property type="entry name" value="HlyD-like secretion proteins"/>
    <property type="match status" value="1"/>
</dbReference>
<feature type="domain" description="Multidrug resistance protein MdtA-like beta-barrel" evidence="10">
    <location>
        <begin position="256"/>
        <end position="339"/>
    </location>
</feature>
<dbReference type="Pfam" id="PF25989">
    <property type="entry name" value="YknX_C"/>
    <property type="match status" value="1"/>
</dbReference>
<evidence type="ECO:0000313" key="12">
    <source>
        <dbReference type="EMBL" id="KEA60504.1"/>
    </source>
</evidence>
<feature type="domain" description="YknX-like C-terminal permuted SH3-like" evidence="11">
    <location>
        <begin position="346"/>
        <end position="412"/>
    </location>
</feature>
<organism evidence="12">
    <name type="scientific">Burkholderia cenocepacia</name>
    <dbReference type="NCBI Taxonomy" id="95486"/>
    <lineage>
        <taxon>Bacteria</taxon>
        <taxon>Pseudomonadati</taxon>
        <taxon>Pseudomonadota</taxon>
        <taxon>Betaproteobacteria</taxon>
        <taxon>Burkholderiales</taxon>
        <taxon>Burkholderiaceae</taxon>
        <taxon>Burkholderia</taxon>
        <taxon>Burkholderia cepacia complex</taxon>
    </lineage>
</organism>
<keyword evidence="4" id="KW-0997">Cell inner membrane</keyword>
<feature type="domain" description="Multidrug resistance protein MdtA-like barrel-sandwich hybrid" evidence="9">
    <location>
        <begin position="110"/>
        <end position="252"/>
    </location>
</feature>
<keyword evidence="3" id="KW-1003">Cell membrane</keyword>
<comment type="subcellular location">
    <subcellularLocation>
        <location evidence="1">Cell membrane</location>
    </subcellularLocation>
</comment>
<dbReference type="InterPro" id="IPR006143">
    <property type="entry name" value="RND_pump_MFP"/>
</dbReference>
<evidence type="ECO:0000256" key="7">
    <source>
        <dbReference type="SAM" id="Phobius"/>
    </source>
</evidence>
<evidence type="ECO:0000256" key="5">
    <source>
        <dbReference type="ARBA" id="ARBA00023136"/>
    </source>
</evidence>
<feature type="region of interest" description="Disordered" evidence="6">
    <location>
        <begin position="404"/>
        <end position="456"/>
    </location>
</feature>
<evidence type="ECO:0000256" key="6">
    <source>
        <dbReference type="SAM" id="MobiDB-lite"/>
    </source>
</evidence>
<dbReference type="InterPro" id="IPR058626">
    <property type="entry name" value="MdtA-like_b-barrel"/>
</dbReference>
<feature type="region of interest" description="Disordered" evidence="6">
    <location>
        <begin position="50"/>
        <end position="76"/>
    </location>
</feature>
<evidence type="ECO:0000259" key="10">
    <source>
        <dbReference type="Pfam" id="PF25944"/>
    </source>
</evidence>
<dbReference type="Gene3D" id="1.10.287.470">
    <property type="entry name" value="Helix hairpin bin"/>
    <property type="match status" value="1"/>
</dbReference>
<comment type="similarity">
    <text evidence="2">Belongs to the membrane fusion protein (MFP) (TC 8.A.1) family.</text>
</comment>
<dbReference type="GO" id="GO:0015562">
    <property type="term" value="F:efflux transmembrane transporter activity"/>
    <property type="evidence" value="ECO:0007669"/>
    <property type="project" value="TreeGrafter"/>
</dbReference>